<dbReference type="Pfam" id="PF15901">
    <property type="entry name" value="Sortilin_C"/>
    <property type="match status" value="2"/>
</dbReference>
<comment type="caution">
    <text evidence="9">The sequence shown here is derived from an EMBL/GenBank/DDBJ whole genome shotgun (WGS) entry which is preliminary data.</text>
</comment>
<keyword evidence="5" id="KW-0472">Membrane</keyword>
<keyword evidence="6" id="KW-0325">Glycoprotein</keyword>
<evidence type="ECO:0000256" key="2">
    <source>
        <dbReference type="ARBA" id="ARBA00008251"/>
    </source>
</evidence>
<evidence type="ECO:0000256" key="5">
    <source>
        <dbReference type="ARBA" id="ARBA00023136"/>
    </source>
</evidence>
<dbReference type="SUPFAM" id="SSF110296">
    <property type="entry name" value="Oligoxyloglucan reducing end-specific cellobiohydrolase"/>
    <property type="match status" value="1"/>
</dbReference>
<dbReference type="InterPro" id="IPR031778">
    <property type="entry name" value="Sortilin_N"/>
</dbReference>
<dbReference type="GO" id="GO:0006896">
    <property type="term" value="P:Golgi to vacuole transport"/>
    <property type="evidence" value="ECO:0007669"/>
    <property type="project" value="TreeGrafter"/>
</dbReference>
<evidence type="ECO:0000256" key="1">
    <source>
        <dbReference type="ARBA" id="ARBA00004370"/>
    </source>
</evidence>
<dbReference type="InterPro" id="IPR050310">
    <property type="entry name" value="VPS10-sortilin"/>
</dbReference>
<organism evidence="9 10">
    <name type="scientific">Rhizopus stolonifer</name>
    <name type="common">Rhizopus nigricans</name>
    <dbReference type="NCBI Taxonomy" id="4846"/>
    <lineage>
        <taxon>Eukaryota</taxon>
        <taxon>Fungi</taxon>
        <taxon>Fungi incertae sedis</taxon>
        <taxon>Mucoromycota</taxon>
        <taxon>Mucoromycotina</taxon>
        <taxon>Mucoromycetes</taxon>
        <taxon>Mucorales</taxon>
        <taxon>Mucorineae</taxon>
        <taxon>Rhizopodaceae</taxon>
        <taxon>Rhizopus</taxon>
    </lineage>
</organism>
<feature type="domain" description="VPS10" evidence="8">
    <location>
        <begin position="51"/>
        <end position="668"/>
    </location>
</feature>
<dbReference type="SUPFAM" id="SSF50939">
    <property type="entry name" value="Sialidases"/>
    <property type="match status" value="1"/>
</dbReference>
<dbReference type="GO" id="GO:0006895">
    <property type="term" value="P:Golgi to endosome transport"/>
    <property type="evidence" value="ECO:0007669"/>
    <property type="project" value="TreeGrafter"/>
</dbReference>
<dbReference type="InterPro" id="IPR006581">
    <property type="entry name" value="VPS10"/>
</dbReference>
<dbReference type="AlphaFoldDB" id="A0A367KMC1"/>
<reference evidence="9 10" key="1">
    <citation type="journal article" date="2018" name="G3 (Bethesda)">
        <title>Phylogenetic and Phylogenomic Definition of Rhizopus Species.</title>
        <authorList>
            <person name="Gryganskyi A.P."/>
            <person name="Golan J."/>
            <person name="Dolatabadi S."/>
            <person name="Mondo S."/>
            <person name="Robb S."/>
            <person name="Idnurm A."/>
            <person name="Muszewska A."/>
            <person name="Steczkiewicz K."/>
            <person name="Masonjones S."/>
            <person name="Liao H.L."/>
            <person name="Gajdeczka M.T."/>
            <person name="Anike F."/>
            <person name="Vuek A."/>
            <person name="Anishchenko I.M."/>
            <person name="Voigt K."/>
            <person name="de Hoog G.S."/>
            <person name="Smith M.E."/>
            <person name="Heitman J."/>
            <person name="Vilgalys R."/>
            <person name="Stajich J.E."/>
        </authorList>
    </citation>
    <scope>NUCLEOTIDE SEQUENCE [LARGE SCALE GENOMIC DNA]</scope>
    <source>
        <strain evidence="9 10">LSU 92-RS-03</strain>
    </source>
</reference>
<evidence type="ECO:0000256" key="3">
    <source>
        <dbReference type="ARBA" id="ARBA00022729"/>
    </source>
</evidence>
<feature type="chain" id="PRO_5016768390" evidence="7">
    <location>
        <begin position="31"/>
        <end position="1256"/>
    </location>
</feature>
<dbReference type="PANTHER" id="PTHR12106:SF27">
    <property type="entry name" value="SORTILIN-RELATED RECEPTOR"/>
    <property type="match status" value="1"/>
</dbReference>
<dbReference type="InterPro" id="IPR031777">
    <property type="entry name" value="Sortilin_C"/>
</dbReference>
<feature type="signal peptide" evidence="7">
    <location>
        <begin position="1"/>
        <end position="30"/>
    </location>
</feature>
<name>A0A367KMC1_RHIST</name>
<dbReference type="Proteomes" id="UP000253551">
    <property type="component" value="Unassembled WGS sequence"/>
</dbReference>
<dbReference type="GO" id="GO:0005794">
    <property type="term" value="C:Golgi apparatus"/>
    <property type="evidence" value="ECO:0007669"/>
    <property type="project" value="TreeGrafter"/>
</dbReference>
<feature type="domain" description="VPS10" evidence="8">
    <location>
        <begin position="709"/>
        <end position="1256"/>
    </location>
</feature>
<evidence type="ECO:0000256" key="7">
    <source>
        <dbReference type="SAM" id="SignalP"/>
    </source>
</evidence>
<evidence type="ECO:0000259" key="8">
    <source>
        <dbReference type="SMART" id="SM00602"/>
    </source>
</evidence>
<protein>
    <submittedName>
        <fullName evidence="9">Vacuolar protein sorting/targeting protein PEP1</fullName>
    </submittedName>
</protein>
<dbReference type="InterPro" id="IPR015943">
    <property type="entry name" value="WD40/YVTN_repeat-like_dom_sf"/>
</dbReference>
<evidence type="ECO:0000256" key="4">
    <source>
        <dbReference type="ARBA" id="ARBA00022737"/>
    </source>
</evidence>
<dbReference type="GO" id="GO:0005829">
    <property type="term" value="C:cytosol"/>
    <property type="evidence" value="ECO:0007669"/>
    <property type="project" value="GOC"/>
</dbReference>
<gene>
    <name evidence="9" type="primary">VPS10_3</name>
    <name evidence="9" type="ORF">CU098_009905</name>
</gene>
<comment type="subcellular location">
    <subcellularLocation>
        <location evidence="1">Membrane</location>
    </subcellularLocation>
</comment>
<dbReference type="SMART" id="SM00602">
    <property type="entry name" value="VPS10"/>
    <property type="match status" value="2"/>
</dbReference>
<sequence>MIILWQTSRRGLSLLYLFIFLLTLWEGVLAQTVQKTGFERTPNKFFYFKDSQVILWLDSTSHTLYRSENQGKQWNKVNDIAQDEASFLYEHPFDNNRAYVLGKSRRHWKTTDKGKTWQEFSTPVEPAAVSPHLSFHADRPSYILFNGFRCKLGSWTGVDCHEEFDNAPTKEIMCVESPQKTGFTSTLNPDELRLIQTEDFFRTEKVVDFNTGKEIKGVIAVSTINRYIVAVVKPSPDKPDMVFYISLDGENWHEAVFPDGANLHEKSFTIIEGPGPALMVDVLGGGTNQFGSMYKSNSNGTYFVKSLEHTNRNGMGYIDFERIQGVEGILIANVIVNPKDVESQSASKDVRTRMSFDDGASWKELTNVKDMNGNAMRCNERDCSLHLHSVTSNHNYGQVSSAESAIGVMMGVGNYGSSLLEYDECDTFLSTDYGLTWKMIREGAHKYEFGDQGTLLIIVDDEKDTDHIWWSKDRGETWEKLDLGISIRARMLTTDPESSSRNFLLVGSSVRSSSDTKVQAIQLDFASIFSRQCELNTSDESRSDFEKFVARDITDGPDCLMGHEQIFYRRKANSQCYVGREYQDPVVELKDCACTRADYECDYNFLRNPDGSCTRIGPDHIPNHLCKSQDDTYPASSGYRLIPGNTCVLGNNTPLDEPKMRKCSENTADAIRRPVPGDISAKPSSDAIYSNMVVFDEEIEQFIYFRDSEAVLVRLQNGELWRSGNQGTKWESVLKGNRVTNVVLHEFDNNRAYAFLEDGIHLTEDQGTNWHTIKLPIAPSRQSNNVLDFHPQERDWLLFVGQTNDPEPHSEAFISRDHGRSWKSLDMYVEKCIFGRDSKYEIEKETIFCSAHDKKQIGENVRLVRTTDWGNSVETYFDHVVEFFVVEDFMAVATSNRGDLTLFVSINGKTFAEAQFPPDQYINRNTFTVLQSTTHAILLNIFKSTGFGTAYGALYKSNENGTFYHLSLDNTNGDGTGFVDFEKFQSVDGIILANQVWNADELVGSGTSKKVRTMISWDDGGSWQALSPPNEFDCASKECSLNLHSRTDIHGPGAIFSSSGAPGLAMGVGNVGASLNAYTESDTFLTRDGGHTWTMIQQGEHLYEFGDQGSILVLVSDETPTNELLYSWDQGETWHYYQFHEQKVRVTTLTTDPKSSTLKFIIIGHTRGLERSQVIITVDFSGTQQRKCVIDKNNIEKSDFERWIAKDDDGDDACLLGKKTAHWRRKKDRACVVGAQFQEPEVVTENCECRDIDFEC</sequence>
<keyword evidence="3 7" id="KW-0732">Signal</keyword>
<dbReference type="STRING" id="4846.A0A367KMC1"/>
<feature type="non-terminal residue" evidence="9">
    <location>
        <position position="1256"/>
    </location>
</feature>
<evidence type="ECO:0000313" key="10">
    <source>
        <dbReference type="Proteomes" id="UP000253551"/>
    </source>
</evidence>
<proteinExistence type="inferred from homology"/>
<keyword evidence="10" id="KW-1185">Reference proteome</keyword>
<comment type="similarity">
    <text evidence="2">Belongs to the VPS10-related sortilin family.</text>
</comment>
<dbReference type="InterPro" id="IPR036278">
    <property type="entry name" value="Sialidase_sf"/>
</dbReference>
<dbReference type="PANTHER" id="PTHR12106">
    <property type="entry name" value="SORTILIN RELATED"/>
    <property type="match status" value="1"/>
</dbReference>
<dbReference type="Gene3D" id="2.130.10.10">
    <property type="entry name" value="YVTN repeat-like/Quinoprotein amine dehydrogenase"/>
    <property type="match status" value="4"/>
</dbReference>
<dbReference type="Pfam" id="PF15902">
    <property type="entry name" value="Sortilin-Vps10"/>
    <property type="match status" value="2"/>
</dbReference>
<evidence type="ECO:0000313" key="9">
    <source>
        <dbReference type="EMBL" id="RCI03384.1"/>
    </source>
</evidence>
<dbReference type="GO" id="GO:0006623">
    <property type="term" value="P:protein targeting to vacuole"/>
    <property type="evidence" value="ECO:0007669"/>
    <property type="project" value="TreeGrafter"/>
</dbReference>
<dbReference type="OrthoDB" id="443634at2759"/>
<evidence type="ECO:0000256" key="6">
    <source>
        <dbReference type="ARBA" id="ARBA00023180"/>
    </source>
</evidence>
<dbReference type="EMBL" id="PJQM01001040">
    <property type="protein sequence ID" value="RCI03384.1"/>
    <property type="molecule type" value="Genomic_DNA"/>
</dbReference>
<dbReference type="CDD" id="cd15482">
    <property type="entry name" value="Sialidase_non-viral"/>
    <property type="match status" value="1"/>
</dbReference>
<dbReference type="GO" id="GO:0016020">
    <property type="term" value="C:membrane"/>
    <property type="evidence" value="ECO:0007669"/>
    <property type="project" value="UniProtKB-SubCell"/>
</dbReference>
<dbReference type="Gene3D" id="2.10.70.80">
    <property type="match status" value="2"/>
</dbReference>
<keyword evidence="4" id="KW-0677">Repeat</keyword>
<dbReference type="Gene3D" id="3.30.60.270">
    <property type="match status" value="1"/>
</dbReference>
<accession>A0A367KMC1</accession>
<dbReference type="FunFam" id="3.30.60.270:FF:000005">
    <property type="entry name" value="Sortilin"/>
    <property type="match status" value="1"/>
</dbReference>